<accession>A0ABR2B4S4</accession>
<dbReference type="Proteomes" id="UP001472677">
    <property type="component" value="Unassembled WGS sequence"/>
</dbReference>
<evidence type="ECO:0000313" key="3">
    <source>
        <dbReference type="Proteomes" id="UP001472677"/>
    </source>
</evidence>
<keyword evidence="3" id="KW-1185">Reference proteome</keyword>
<protein>
    <submittedName>
        <fullName evidence="2">Uncharacterized protein</fullName>
    </submittedName>
</protein>
<name>A0ABR2B4S4_9ROSI</name>
<organism evidence="2 3">
    <name type="scientific">Hibiscus sabdariffa</name>
    <name type="common">roselle</name>
    <dbReference type="NCBI Taxonomy" id="183260"/>
    <lineage>
        <taxon>Eukaryota</taxon>
        <taxon>Viridiplantae</taxon>
        <taxon>Streptophyta</taxon>
        <taxon>Embryophyta</taxon>
        <taxon>Tracheophyta</taxon>
        <taxon>Spermatophyta</taxon>
        <taxon>Magnoliopsida</taxon>
        <taxon>eudicotyledons</taxon>
        <taxon>Gunneridae</taxon>
        <taxon>Pentapetalae</taxon>
        <taxon>rosids</taxon>
        <taxon>malvids</taxon>
        <taxon>Malvales</taxon>
        <taxon>Malvaceae</taxon>
        <taxon>Malvoideae</taxon>
        <taxon>Hibiscus</taxon>
    </lineage>
</organism>
<sequence>MGSFFGTIQLRHRCTGGMRLLAPGCVMRMVLTKALIGENLFPKEKFMVHPGGSGKTFLGPLASLSMGFGQPNEFLGHTFDTHMDLGEESPLVIHHDGLKRPRQHSAISGIKDSNESSDIPPAGLGQQASRNQ</sequence>
<dbReference type="EMBL" id="JBBPBM010000180">
    <property type="protein sequence ID" value="KAK8501855.1"/>
    <property type="molecule type" value="Genomic_DNA"/>
</dbReference>
<evidence type="ECO:0000313" key="2">
    <source>
        <dbReference type="EMBL" id="KAK8501855.1"/>
    </source>
</evidence>
<gene>
    <name evidence="2" type="ORF">V6N12_036961</name>
</gene>
<proteinExistence type="predicted"/>
<reference evidence="2 3" key="1">
    <citation type="journal article" date="2024" name="G3 (Bethesda)">
        <title>Genome assembly of Hibiscus sabdariffa L. provides insights into metabolisms of medicinal natural products.</title>
        <authorList>
            <person name="Kim T."/>
        </authorList>
    </citation>
    <scope>NUCLEOTIDE SEQUENCE [LARGE SCALE GENOMIC DNA]</scope>
    <source>
        <strain evidence="2">TK-2024</strain>
        <tissue evidence="2">Old leaves</tissue>
    </source>
</reference>
<feature type="region of interest" description="Disordered" evidence="1">
    <location>
        <begin position="96"/>
        <end position="132"/>
    </location>
</feature>
<comment type="caution">
    <text evidence="2">The sequence shown here is derived from an EMBL/GenBank/DDBJ whole genome shotgun (WGS) entry which is preliminary data.</text>
</comment>
<evidence type="ECO:0000256" key="1">
    <source>
        <dbReference type="SAM" id="MobiDB-lite"/>
    </source>
</evidence>